<evidence type="ECO:0000256" key="1">
    <source>
        <dbReference type="SAM" id="Phobius"/>
    </source>
</evidence>
<dbReference type="GO" id="GO:0051260">
    <property type="term" value="P:protein homooligomerization"/>
    <property type="evidence" value="ECO:0007669"/>
    <property type="project" value="InterPro"/>
</dbReference>
<dbReference type="AlphaFoldDB" id="A0A8J4PQG2"/>
<feature type="domain" description="BTB" evidence="2">
    <location>
        <begin position="14"/>
        <end position="116"/>
    </location>
</feature>
<proteinExistence type="predicted"/>
<dbReference type="SUPFAM" id="SSF48452">
    <property type="entry name" value="TPR-like"/>
    <property type="match status" value="1"/>
</dbReference>
<accession>A0A8J4PQG2</accession>
<dbReference type="InterPro" id="IPR011333">
    <property type="entry name" value="SKP1/BTB/POZ_sf"/>
</dbReference>
<dbReference type="EMBL" id="AJWJ01000423">
    <property type="protein sequence ID" value="KAF2071001.1"/>
    <property type="molecule type" value="Genomic_DNA"/>
</dbReference>
<dbReference type="InterPro" id="IPR003131">
    <property type="entry name" value="T1-type_BTB"/>
</dbReference>
<name>A0A8J4PQG2_9MYCE</name>
<dbReference type="Gene3D" id="1.25.40.10">
    <property type="entry name" value="Tetratricopeptide repeat domain"/>
    <property type="match status" value="1"/>
</dbReference>
<keyword evidence="1" id="KW-0472">Membrane</keyword>
<dbReference type="Proteomes" id="UP000695562">
    <property type="component" value="Unassembled WGS sequence"/>
</dbReference>
<evidence type="ECO:0000313" key="3">
    <source>
        <dbReference type="EMBL" id="KAF2071001.1"/>
    </source>
</evidence>
<dbReference type="InterPro" id="IPR000210">
    <property type="entry name" value="BTB/POZ_dom"/>
</dbReference>
<evidence type="ECO:0000313" key="4">
    <source>
        <dbReference type="Proteomes" id="UP000695562"/>
    </source>
</evidence>
<dbReference type="PANTHER" id="PTHR14499">
    <property type="entry name" value="POTASSIUM CHANNEL TETRAMERIZATION DOMAIN-CONTAINING"/>
    <property type="match status" value="1"/>
</dbReference>
<organism evidence="3 4">
    <name type="scientific">Polysphondylium violaceum</name>
    <dbReference type="NCBI Taxonomy" id="133409"/>
    <lineage>
        <taxon>Eukaryota</taxon>
        <taxon>Amoebozoa</taxon>
        <taxon>Evosea</taxon>
        <taxon>Eumycetozoa</taxon>
        <taxon>Dictyostelia</taxon>
        <taxon>Dictyosteliales</taxon>
        <taxon>Dictyosteliaceae</taxon>
        <taxon>Polysphondylium</taxon>
    </lineage>
</organism>
<dbReference type="Pfam" id="PF02214">
    <property type="entry name" value="BTB_2"/>
    <property type="match status" value="1"/>
</dbReference>
<keyword evidence="4" id="KW-1185">Reference proteome</keyword>
<keyword evidence="1" id="KW-1133">Transmembrane helix</keyword>
<dbReference type="PANTHER" id="PTHR14499:SF138">
    <property type="entry name" value="BTB DOMAIN-CONTAINING PROTEIN"/>
    <property type="match status" value="1"/>
</dbReference>
<dbReference type="Gene3D" id="3.30.710.10">
    <property type="entry name" value="Potassium Channel Kv1.1, Chain A"/>
    <property type="match status" value="1"/>
</dbReference>
<reference evidence="3" key="1">
    <citation type="submission" date="2020-01" db="EMBL/GenBank/DDBJ databases">
        <title>Development of genomics and gene disruption for Polysphondylium violaceum indicates a role for the polyketide synthase stlB in stalk morphogenesis.</title>
        <authorList>
            <person name="Narita B."/>
            <person name="Kawabe Y."/>
            <person name="Kin K."/>
            <person name="Saito T."/>
            <person name="Gibbs R."/>
            <person name="Kuspa A."/>
            <person name="Muzny D."/>
            <person name="Queller D."/>
            <person name="Richards S."/>
            <person name="Strassman J."/>
            <person name="Sucgang R."/>
            <person name="Worley K."/>
            <person name="Schaap P."/>
        </authorList>
    </citation>
    <scope>NUCLEOTIDE SEQUENCE</scope>
    <source>
        <strain evidence="3">QSvi11</strain>
    </source>
</reference>
<dbReference type="OrthoDB" id="10025005at2759"/>
<dbReference type="SUPFAM" id="SSF54695">
    <property type="entry name" value="POZ domain"/>
    <property type="match status" value="1"/>
</dbReference>
<dbReference type="InterPro" id="IPR011990">
    <property type="entry name" value="TPR-like_helical_dom_sf"/>
</dbReference>
<protein>
    <recommendedName>
        <fullName evidence="2">BTB domain-containing protein</fullName>
    </recommendedName>
</protein>
<keyword evidence="1" id="KW-0812">Transmembrane</keyword>
<sequence>MSSPVDIEQDYDDETVILNIGGLKYEVKPSTLAQYPNTLLGQMFHPSNRQMRKPDKKGEYFFDRNGRVFEVVLNFYRTGKLVIPQEMPQELVREELKYFKIEYSDGAEENEDDKILKLPKDQIFSYAQSLIHNSSKYDIKRGLFFFQQLKKMEPESYLYRYSIAYACYRLGLNKEGIEQLEEILSTDPHNPQARSLLVLFADNRISNARIGIIVCVLIAVGVFGFFKIRNWYKLASLVTTSIRNGSASAVPHVVNAIKNNQDNVSQVAQNVVNTTSRIIEKASSVANNAASVASEAATTTATTASPSTVAKVAHTTGTVAYNAAKAITSSNIQPVSAHDFLGALDNSIPDFKK</sequence>
<feature type="transmembrane region" description="Helical" evidence="1">
    <location>
        <begin position="208"/>
        <end position="226"/>
    </location>
</feature>
<gene>
    <name evidence="3" type="ORF">CYY_007677</name>
</gene>
<dbReference type="SMART" id="SM00225">
    <property type="entry name" value="BTB"/>
    <property type="match status" value="1"/>
</dbReference>
<comment type="caution">
    <text evidence="3">The sequence shown here is derived from an EMBL/GenBank/DDBJ whole genome shotgun (WGS) entry which is preliminary data.</text>
</comment>
<evidence type="ECO:0000259" key="2">
    <source>
        <dbReference type="SMART" id="SM00225"/>
    </source>
</evidence>